<reference evidence="2" key="1">
    <citation type="journal article" date="2024" name="Proc. Natl. Acad. Sci. U.S.A.">
        <title>Extraordinary preservation of gene collinearity over three hundred million years revealed in homosporous lycophytes.</title>
        <authorList>
            <person name="Li C."/>
            <person name="Wickell D."/>
            <person name="Kuo L.Y."/>
            <person name="Chen X."/>
            <person name="Nie B."/>
            <person name="Liao X."/>
            <person name="Peng D."/>
            <person name="Ji J."/>
            <person name="Jenkins J."/>
            <person name="Williams M."/>
            <person name="Shu S."/>
            <person name="Plott C."/>
            <person name="Barry K."/>
            <person name="Rajasekar S."/>
            <person name="Grimwood J."/>
            <person name="Han X."/>
            <person name="Sun S."/>
            <person name="Hou Z."/>
            <person name="He W."/>
            <person name="Dai G."/>
            <person name="Sun C."/>
            <person name="Schmutz J."/>
            <person name="Leebens-Mack J.H."/>
            <person name="Li F.W."/>
            <person name="Wang L."/>
        </authorList>
    </citation>
    <scope>NUCLEOTIDE SEQUENCE [LARGE SCALE GENOMIC DNA]</scope>
    <source>
        <strain evidence="2">cv. PW_Plant_1</strain>
    </source>
</reference>
<accession>A0ACC2E6C5</accession>
<evidence type="ECO:0000313" key="1">
    <source>
        <dbReference type="EMBL" id="KAJ7562054.1"/>
    </source>
</evidence>
<proteinExistence type="predicted"/>
<gene>
    <name evidence="1" type="ORF">O6H91_03G053400</name>
</gene>
<keyword evidence="2" id="KW-1185">Reference proteome</keyword>
<sequence length="361" mass="40751">MTTNEQSEASEQVREGTLSQKKLLHEYASAPSTDRQAKKSLFHFSSEILRALIIPVGAVVMLCGLFMYGSGALLNRANDLGRQCAGVALTGGESIRKYKFGMVTCSDGSSSIPQRSFEGLMELITPNKQSYVQRHGYDFIDASDLLDRRRPPSWSKILAVRKHLPQYDWIFWNDADSLVTNPSIALEDIISATVGSVDFEDMPDFIVTEDVTGVNAGMFFLRNSKWSLDFLDLWWNQTSFIKPIGECKSGDNDALKYLMKIMPEKEKEKHIWIPYMQCVFNSNLWRPSWKSSHRLITLTKSVWQGSYSRGDFMVHLAGIDNKRKWIERILEDIDADGKSVRSAGRSILHNSVQAGGCRLGC</sequence>
<evidence type="ECO:0000313" key="2">
    <source>
        <dbReference type="Proteomes" id="UP001162992"/>
    </source>
</evidence>
<organism evidence="1 2">
    <name type="scientific">Diphasiastrum complanatum</name>
    <name type="common">Issler's clubmoss</name>
    <name type="synonym">Lycopodium complanatum</name>
    <dbReference type="NCBI Taxonomy" id="34168"/>
    <lineage>
        <taxon>Eukaryota</taxon>
        <taxon>Viridiplantae</taxon>
        <taxon>Streptophyta</taxon>
        <taxon>Embryophyta</taxon>
        <taxon>Tracheophyta</taxon>
        <taxon>Lycopodiopsida</taxon>
        <taxon>Lycopodiales</taxon>
        <taxon>Lycopodiaceae</taxon>
        <taxon>Lycopodioideae</taxon>
        <taxon>Diphasiastrum</taxon>
    </lineage>
</organism>
<comment type="caution">
    <text evidence="1">The sequence shown here is derived from an EMBL/GenBank/DDBJ whole genome shotgun (WGS) entry which is preliminary data.</text>
</comment>
<dbReference type="EMBL" id="CM055094">
    <property type="protein sequence ID" value="KAJ7562054.1"/>
    <property type="molecule type" value="Genomic_DNA"/>
</dbReference>
<name>A0ACC2E6C5_DIPCM</name>
<protein>
    <submittedName>
        <fullName evidence="1">Uncharacterized protein</fullName>
    </submittedName>
</protein>
<dbReference type="Proteomes" id="UP001162992">
    <property type="component" value="Chromosome 3"/>
</dbReference>